<dbReference type="InterPro" id="IPR004453">
    <property type="entry name" value="QueG"/>
</dbReference>
<dbReference type="EC" id="1.17.99.6" evidence="9"/>
<dbReference type="SUPFAM" id="SSF46548">
    <property type="entry name" value="alpha-helical ferredoxin"/>
    <property type="match status" value="1"/>
</dbReference>
<comment type="caution">
    <text evidence="11">The sequence shown here is derived from an EMBL/GenBank/DDBJ whole genome shotgun (WGS) entry which is preliminary data.</text>
</comment>
<feature type="active site" description="Proton donor" evidence="9">
    <location>
        <position position="142"/>
    </location>
</feature>
<sequence length="358" mass="40050">MSTPPARIDPDALAQQIRRWGLALGFQQVGICDTDLARTESRLNRWIEARCHGEMAFMAAHGLKRTRPALLLPGTRRIISVRMDYLPGGVPAREALARGELGYVSRYALGRDYHKLLRQRLQRLAERIEQAIGAFGYRVFVDSAPVMEKPLAVKAGLGWIGKHTNLISPKSGGWFFLGELFTDLELPVDRPEADHCGRCRACIDACPTGAITAPYQVDARRCISYLTIELPGAIPLALRPLIGNRIYGCDDCLLACPWNRFSPPTRESDFQPRHRLDASHLAALFAWDEATFLKRMEGSPIRRLGHQRWLRNIAVALGNAPPDTRADQALAARCHGQSDLVTEHVAWALDQRNRRPVN</sequence>
<keyword evidence="1 9" id="KW-0004">4Fe-4S</keyword>
<evidence type="ECO:0000313" key="11">
    <source>
        <dbReference type="EMBL" id="PUE05696.1"/>
    </source>
</evidence>
<dbReference type="PANTHER" id="PTHR30002">
    <property type="entry name" value="EPOXYQUEUOSINE REDUCTASE"/>
    <property type="match status" value="1"/>
</dbReference>
<dbReference type="GO" id="GO:0046872">
    <property type="term" value="F:metal ion binding"/>
    <property type="evidence" value="ECO:0007669"/>
    <property type="project" value="UniProtKB-KW"/>
</dbReference>
<evidence type="ECO:0000256" key="2">
    <source>
        <dbReference type="ARBA" id="ARBA00022490"/>
    </source>
</evidence>
<dbReference type="Pfam" id="PF08331">
    <property type="entry name" value="QueG_DUF1730"/>
    <property type="match status" value="1"/>
</dbReference>
<feature type="binding site" evidence="9">
    <location>
        <position position="202"/>
    </location>
    <ligand>
        <name>[4Fe-4S] cluster</name>
        <dbReference type="ChEBI" id="CHEBI:49883"/>
        <label>1</label>
    </ligand>
</feature>
<keyword evidence="4 9" id="KW-0479">Metal-binding</keyword>
<evidence type="ECO:0000256" key="7">
    <source>
        <dbReference type="ARBA" id="ARBA00023004"/>
    </source>
</evidence>
<feature type="binding site" evidence="9">
    <location>
        <begin position="249"/>
        <end position="250"/>
    </location>
    <ligand>
        <name>cob(II)alamin</name>
        <dbReference type="ChEBI" id="CHEBI:16304"/>
    </ligand>
</feature>
<keyword evidence="3 9" id="KW-0819">tRNA processing</keyword>
<feature type="binding site" evidence="9">
    <location>
        <position position="142"/>
    </location>
    <ligand>
        <name>cob(II)alamin</name>
        <dbReference type="ChEBI" id="CHEBI:16304"/>
    </ligand>
</feature>
<dbReference type="InterPro" id="IPR017896">
    <property type="entry name" value="4Fe4S_Fe-S-bd"/>
</dbReference>
<feature type="binding site" evidence="9">
    <location>
        <position position="65"/>
    </location>
    <ligand>
        <name>cob(II)alamin</name>
        <dbReference type="ChEBI" id="CHEBI:16304"/>
    </ligand>
</feature>
<evidence type="ECO:0000313" key="12">
    <source>
        <dbReference type="Proteomes" id="UP000250928"/>
    </source>
</evidence>
<evidence type="ECO:0000256" key="5">
    <source>
        <dbReference type="ARBA" id="ARBA00022785"/>
    </source>
</evidence>
<accession>A0A6N4E9P9</accession>
<comment type="function">
    <text evidence="9">Catalyzes the conversion of epoxyqueuosine (oQ) to queuosine (Q), which is a hypermodified base found in the wobble positions of tRNA(Asp), tRNA(Asn), tRNA(His) and tRNA(Tyr).</text>
</comment>
<gene>
    <name evidence="9 11" type="primary">queG</name>
    <name evidence="11" type="ORF">C3L24_00585</name>
</gene>
<comment type="cofactor">
    <cofactor evidence="9">
        <name>cob(II)alamin</name>
        <dbReference type="ChEBI" id="CHEBI:16304"/>
    </cofactor>
</comment>
<feature type="binding site" evidence="9">
    <location>
        <position position="199"/>
    </location>
    <ligand>
        <name>[4Fe-4S] cluster</name>
        <dbReference type="ChEBI" id="CHEBI:49883"/>
        <label>1</label>
    </ligand>
</feature>
<reference evidence="11 12" key="1">
    <citation type="submission" date="2018-01" db="EMBL/GenBank/DDBJ databases">
        <title>Novel co-symbiosis in the lucinid bivalve Phacoides pectinatus.</title>
        <authorList>
            <person name="Lim S.J."/>
            <person name="Davis B.G."/>
            <person name="Gill D.E."/>
            <person name="Engel A.S."/>
            <person name="Anderson L.C."/>
            <person name="Campbell B.J."/>
        </authorList>
    </citation>
    <scope>NUCLEOTIDE SEQUENCE [LARGE SCALE GENOMIC DNA]</scope>
    <source>
        <strain evidence="11">N3_P5</strain>
    </source>
</reference>
<evidence type="ECO:0000256" key="4">
    <source>
        <dbReference type="ARBA" id="ARBA00022723"/>
    </source>
</evidence>
<organism evidence="11 12">
    <name type="scientific">Candidatus Sedimenticola endophacoides</name>
    <dbReference type="NCBI Taxonomy" id="2548426"/>
    <lineage>
        <taxon>Bacteria</taxon>
        <taxon>Pseudomonadati</taxon>
        <taxon>Pseudomonadota</taxon>
        <taxon>Gammaproteobacteria</taxon>
        <taxon>Chromatiales</taxon>
        <taxon>Sedimenticolaceae</taxon>
        <taxon>Sedimenticola</taxon>
    </lineage>
</organism>
<comment type="cofactor">
    <cofactor evidence="9">
        <name>[4Fe-4S] cluster</name>
        <dbReference type="ChEBI" id="CHEBI:49883"/>
    </cofactor>
    <text evidence="9">Binds 2 [4Fe-4S] clusters per monomer.</text>
</comment>
<dbReference type="PANTHER" id="PTHR30002:SF4">
    <property type="entry name" value="EPOXYQUEUOSINE REDUCTASE"/>
    <property type="match status" value="1"/>
</dbReference>
<evidence type="ECO:0000256" key="9">
    <source>
        <dbReference type="HAMAP-Rule" id="MF_00916"/>
    </source>
</evidence>
<dbReference type="GO" id="GO:0005737">
    <property type="term" value="C:cytoplasm"/>
    <property type="evidence" value="ECO:0007669"/>
    <property type="project" value="UniProtKB-SubCell"/>
</dbReference>
<comment type="catalytic activity">
    <reaction evidence="9">
        <text>epoxyqueuosine(34) in tRNA + AH2 = queuosine(34) in tRNA + A + H2O</text>
        <dbReference type="Rhea" id="RHEA:32159"/>
        <dbReference type="Rhea" id="RHEA-COMP:18571"/>
        <dbReference type="Rhea" id="RHEA-COMP:18582"/>
        <dbReference type="ChEBI" id="CHEBI:13193"/>
        <dbReference type="ChEBI" id="CHEBI:15377"/>
        <dbReference type="ChEBI" id="CHEBI:17499"/>
        <dbReference type="ChEBI" id="CHEBI:194431"/>
        <dbReference type="ChEBI" id="CHEBI:194443"/>
        <dbReference type="EC" id="1.17.99.6"/>
    </reaction>
</comment>
<feature type="binding site" evidence="9">
    <location>
        <position position="166"/>
    </location>
    <ligand>
        <name>cob(II)alamin</name>
        <dbReference type="ChEBI" id="CHEBI:16304"/>
    </ligand>
</feature>
<evidence type="ECO:0000256" key="1">
    <source>
        <dbReference type="ARBA" id="ARBA00022485"/>
    </source>
</evidence>
<evidence type="ECO:0000259" key="10">
    <source>
        <dbReference type="PROSITE" id="PS51379"/>
    </source>
</evidence>
<dbReference type="InterPro" id="IPR017900">
    <property type="entry name" value="4Fe4S_Fe_S_CS"/>
</dbReference>
<keyword evidence="9" id="KW-0846">Cobalamin</keyword>
<feature type="binding site" evidence="9">
    <location>
        <position position="249"/>
    </location>
    <ligand>
        <name>[4Fe-4S] cluster</name>
        <dbReference type="ChEBI" id="CHEBI:49883"/>
        <label>2</label>
    </ligand>
</feature>
<protein>
    <recommendedName>
        <fullName evidence="9">Epoxyqueuosine reductase</fullName>
        <ecNumber evidence="9">1.17.99.6</ecNumber>
    </recommendedName>
    <alternativeName>
        <fullName evidence="9">Queuosine biosynthesis protein QueG</fullName>
    </alternativeName>
</protein>
<name>A0A6N4E9P9_9GAMM</name>
<dbReference type="PROSITE" id="PS00198">
    <property type="entry name" value="4FE4S_FER_1"/>
    <property type="match status" value="1"/>
</dbReference>
<dbReference type="FunFam" id="3.30.70.20:FF:000017">
    <property type="entry name" value="Epoxyqueuosine reductase"/>
    <property type="match status" value="1"/>
</dbReference>
<comment type="caution">
    <text evidence="9">Lacks conserved residue(s) required for the propagation of feature annotation.</text>
</comment>
<dbReference type="EMBL" id="PQCO01000047">
    <property type="protein sequence ID" value="PUE05696.1"/>
    <property type="molecule type" value="Genomic_DNA"/>
</dbReference>
<dbReference type="GO" id="GO:0052693">
    <property type="term" value="F:epoxyqueuosine reductase activity"/>
    <property type="evidence" value="ECO:0007669"/>
    <property type="project" value="UniProtKB-UniRule"/>
</dbReference>
<keyword evidence="9" id="KW-0170">Cobalt</keyword>
<feature type="binding site" evidence="9">
    <location>
        <position position="222"/>
    </location>
    <ligand>
        <name>[4Fe-4S] cluster</name>
        <dbReference type="ChEBI" id="CHEBI:49883"/>
        <label>2</label>
    </ligand>
</feature>
<dbReference type="PROSITE" id="PS51379">
    <property type="entry name" value="4FE4S_FER_2"/>
    <property type="match status" value="1"/>
</dbReference>
<feature type="binding site" evidence="9">
    <location>
        <position position="177"/>
    </location>
    <ligand>
        <name>cob(II)alamin</name>
        <dbReference type="ChEBI" id="CHEBI:16304"/>
    </ligand>
</feature>
<keyword evidence="2 9" id="KW-0963">Cytoplasm</keyword>
<dbReference type="Gene3D" id="3.30.70.20">
    <property type="match status" value="1"/>
</dbReference>
<comment type="subunit">
    <text evidence="9">Monomer.</text>
</comment>
<keyword evidence="8 9" id="KW-0411">Iron-sulfur</keyword>
<comment type="pathway">
    <text evidence="9">tRNA modification; tRNA-queuosine biosynthesis.</text>
</comment>
<keyword evidence="5 9" id="KW-0671">Queuosine biosynthesis</keyword>
<feature type="domain" description="4Fe-4S ferredoxin-type" evidence="10">
    <location>
        <begin position="184"/>
        <end position="216"/>
    </location>
</feature>
<dbReference type="InterPro" id="IPR013542">
    <property type="entry name" value="QueG_DUF1730"/>
</dbReference>
<feature type="binding site" evidence="9">
    <location>
        <position position="252"/>
    </location>
    <ligand>
        <name>[4Fe-4S] cluster</name>
        <dbReference type="ChEBI" id="CHEBI:49883"/>
        <label>2</label>
    </ligand>
</feature>
<dbReference type="Pfam" id="PF13484">
    <property type="entry name" value="Fer4_16"/>
    <property type="match status" value="1"/>
</dbReference>
<dbReference type="GO" id="GO:0008616">
    <property type="term" value="P:tRNA queuosine(34) biosynthetic process"/>
    <property type="evidence" value="ECO:0007669"/>
    <property type="project" value="UniProtKB-UniRule"/>
</dbReference>
<feature type="binding site" evidence="9">
    <location>
        <position position="206"/>
    </location>
    <ligand>
        <name>[4Fe-4S] cluster</name>
        <dbReference type="ChEBI" id="CHEBI:49883"/>
        <label>2</label>
    </ligand>
</feature>
<keyword evidence="6 9" id="KW-0560">Oxidoreductase</keyword>
<dbReference type="GO" id="GO:0051539">
    <property type="term" value="F:4 iron, 4 sulfur cluster binding"/>
    <property type="evidence" value="ECO:0007669"/>
    <property type="project" value="UniProtKB-KW"/>
</dbReference>
<dbReference type="AlphaFoldDB" id="A0A6N4E9P9"/>
<comment type="similarity">
    <text evidence="9">Belongs to the QueG family.</text>
</comment>
<proteinExistence type="inferred from homology"/>
<dbReference type="HAMAP" id="MF_00916">
    <property type="entry name" value="QueG"/>
    <property type="match status" value="1"/>
</dbReference>
<dbReference type="UniPathway" id="UPA00392"/>
<dbReference type="GO" id="GO:0031419">
    <property type="term" value="F:cobalamin binding"/>
    <property type="evidence" value="ECO:0007669"/>
    <property type="project" value="UniProtKB-KW"/>
</dbReference>
<keyword evidence="7 9" id="KW-0408">Iron</keyword>
<evidence type="ECO:0000256" key="3">
    <source>
        <dbReference type="ARBA" id="ARBA00022694"/>
    </source>
</evidence>
<comment type="subcellular location">
    <subcellularLocation>
        <location evidence="9">Cytoplasm</location>
    </subcellularLocation>
</comment>
<feature type="binding site" evidence="9">
    <location>
        <position position="224"/>
    </location>
    <ligand>
        <name>cob(II)alamin</name>
        <dbReference type="ChEBI" id="CHEBI:16304"/>
    </ligand>
</feature>
<dbReference type="Proteomes" id="UP000250928">
    <property type="component" value="Unassembled WGS sequence"/>
</dbReference>
<evidence type="ECO:0000256" key="6">
    <source>
        <dbReference type="ARBA" id="ARBA00023002"/>
    </source>
</evidence>
<dbReference type="NCBIfam" id="TIGR00276">
    <property type="entry name" value="tRNA epoxyqueuosine(34) reductase QueG"/>
    <property type="match status" value="1"/>
</dbReference>
<feature type="binding site" evidence="9">
    <location>
        <position position="256"/>
    </location>
    <ligand>
        <name>[4Fe-4S] cluster</name>
        <dbReference type="ChEBI" id="CHEBI:49883"/>
        <label>1</label>
    </ligand>
</feature>
<feature type="binding site" evidence="9">
    <location>
        <position position="196"/>
    </location>
    <ligand>
        <name>[4Fe-4S] cluster</name>
        <dbReference type="ChEBI" id="CHEBI:49883"/>
        <label>1</label>
    </ligand>
</feature>
<evidence type="ECO:0000256" key="8">
    <source>
        <dbReference type="ARBA" id="ARBA00023014"/>
    </source>
</evidence>